<feature type="region of interest" description="Disordered" evidence="1">
    <location>
        <begin position="176"/>
        <end position="235"/>
    </location>
</feature>
<comment type="caution">
    <text evidence="2">The sequence shown here is derived from an EMBL/GenBank/DDBJ whole genome shotgun (WGS) entry which is preliminary data.</text>
</comment>
<feature type="compositionally biased region" description="Low complexity" evidence="1">
    <location>
        <begin position="218"/>
        <end position="227"/>
    </location>
</feature>
<feature type="region of interest" description="Disordered" evidence="1">
    <location>
        <begin position="1"/>
        <end position="80"/>
    </location>
</feature>
<keyword evidence="3" id="KW-1185">Reference proteome</keyword>
<name>A0AA39WMN4_9PEZI</name>
<feature type="compositionally biased region" description="Basic and acidic residues" evidence="1">
    <location>
        <begin position="46"/>
        <end position="55"/>
    </location>
</feature>
<dbReference type="Proteomes" id="UP001174934">
    <property type="component" value="Unassembled WGS sequence"/>
</dbReference>
<evidence type="ECO:0000256" key="1">
    <source>
        <dbReference type="SAM" id="MobiDB-lite"/>
    </source>
</evidence>
<dbReference type="AlphaFoldDB" id="A0AA39WMN4"/>
<protein>
    <submittedName>
        <fullName evidence="2">Uncharacterized protein</fullName>
    </submittedName>
</protein>
<reference evidence="2" key="1">
    <citation type="submission" date="2023-06" db="EMBL/GenBank/DDBJ databases">
        <title>Genome-scale phylogeny and comparative genomics of the fungal order Sordariales.</title>
        <authorList>
            <consortium name="Lawrence Berkeley National Laboratory"/>
            <person name="Hensen N."/>
            <person name="Bonometti L."/>
            <person name="Westerberg I."/>
            <person name="Brannstrom I.O."/>
            <person name="Guillou S."/>
            <person name="Cros-Aarteil S."/>
            <person name="Calhoun S."/>
            <person name="Haridas S."/>
            <person name="Kuo A."/>
            <person name="Mondo S."/>
            <person name="Pangilinan J."/>
            <person name="Riley R."/>
            <person name="LaButti K."/>
            <person name="Andreopoulos B."/>
            <person name="Lipzen A."/>
            <person name="Chen C."/>
            <person name="Yanf M."/>
            <person name="Daum C."/>
            <person name="Ng V."/>
            <person name="Clum A."/>
            <person name="Steindorff A."/>
            <person name="Ohm R."/>
            <person name="Martin F."/>
            <person name="Silar P."/>
            <person name="Natvig D."/>
            <person name="Lalanne C."/>
            <person name="Gautier V."/>
            <person name="Ament-velasquez S.L."/>
            <person name="Kruys A."/>
            <person name="Hutchinson M.I."/>
            <person name="Powell A.J."/>
            <person name="Barry K."/>
            <person name="Miller A.N."/>
            <person name="Grigoriev I.V."/>
            <person name="Debuchy R."/>
            <person name="Gladieux P."/>
            <person name="Thoren M.H."/>
            <person name="Johannesson H."/>
        </authorList>
    </citation>
    <scope>NUCLEOTIDE SEQUENCE</scope>
    <source>
        <strain evidence="2">SMH3391-2</strain>
    </source>
</reference>
<gene>
    <name evidence="2" type="ORF">B0T17DRAFT_329037</name>
</gene>
<evidence type="ECO:0000313" key="2">
    <source>
        <dbReference type="EMBL" id="KAK0618209.1"/>
    </source>
</evidence>
<evidence type="ECO:0000313" key="3">
    <source>
        <dbReference type="Proteomes" id="UP001174934"/>
    </source>
</evidence>
<sequence>MQANHHHPRNTSTDKTYEHGAFFPHHHSSPATRVMLPLPTSKRQRTLTDKEDSSRPRLASPAAQRHARNHMSTNRDDLQEKLTGVRLTPPTTRSDVSVSMSRCHICFRKPTKKSDLDSFANCQGCGQRTCYVCIRECLGWWPPHLQSGDGRGPDVPAPGSMVGLGNTNESFIMVDADTGDAEPPTDAGILRRDDDLRSGGNGRVYHAQPLPPTPPPQLNQQQHQQQHQESHSWATGGHRQMVCSRCCIERGTDGDVQCLGCLVSNGG</sequence>
<organism evidence="2 3">
    <name type="scientific">Bombardia bombarda</name>
    <dbReference type="NCBI Taxonomy" id="252184"/>
    <lineage>
        <taxon>Eukaryota</taxon>
        <taxon>Fungi</taxon>
        <taxon>Dikarya</taxon>
        <taxon>Ascomycota</taxon>
        <taxon>Pezizomycotina</taxon>
        <taxon>Sordariomycetes</taxon>
        <taxon>Sordariomycetidae</taxon>
        <taxon>Sordariales</taxon>
        <taxon>Lasiosphaeriaceae</taxon>
        <taxon>Bombardia</taxon>
    </lineage>
</organism>
<accession>A0AA39WMN4</accession>
<proteinExistence type="predicted"/>
<dbReference type="EMBL" id="JAULSR010000005">
    <property type="protein sequence ID" value="KAK0618209.1"/>
    <property type="molecule type" value="Genomic_DNA"/>
</dbReference>